<feature type="domain" description="RING-type" evidence="12">
    <location>
        <begin position="329"/>
        <end position="367"/>
    </location>
</feature>
<dbReference type="PROSITE" id="PS50089">
    <property type="entry name" value="ZF_RING_2"/>
    <property type="match status" value="1"/>
</dbReference>
<dbReference type="GO" id="GO:0061630">
    <property type="term" value="F:ubiquitin protein ligase activity"/>
    <property type="evidence" value="ECO:0007669"/>
    <property type="project" value="InterPro"/>
</dbReference>
<evidence type="ECO:0000256" key="10">
    <source>
        <dbReference type="SAM" id="MobiDB-lite"/>
    </source>
</evidence>
<feature type="transmembrane region" description="Helical" evidence="11">
    <location>
        <begin position="191"/>
        <end position="222"/>
    </location>
</feature>
<evidence type="ECO:0000256" key="11">
    <source>
        <dbReference type="SAM" id="Phobius"/>
    </source>
</evidence>
<evidence type="ECO:0000256" key="7">
    <source>
        <dbReference type="ARBA" id="ARBA00022989"/>
    </source>
</evidence>
<comment type="caution">
    <text evidence="13">The sequence shown here is derived from an EMBL/GenBank/DDBJ whole genome shotgun (WGS) entry which is preliminary data.</text>
</comment>
<dbReference type="InterPro" id="IPR001841">
    <property type="entry name" value="Znf_RING"/>
</dbReference>
<dbReference type="PROSITE" id="PS00518">
    <property type="entry name" value="ZF_RING_1"/>
    <property type="match status" value="1"/>
</dbReference>
<dbReference type="GO" id="GO:0008270">
    <property type="term" value="F:zinc ion binding"/>
    <property type="evidence" value="ECO:0007669"/>
    <property type="project" value="UniProtKB-KW"/>
</dbReference>
<dbReference type="GO" id="GO:0016020">
    <property type="term" value="C:membrane"/>
    <property type="evidence" value="ECO:0007669"/>
    <property type="project" value="UniProtKB-SubCell"/>
</dbReference>
<dbReference type="AlphaFoldDB" id="A0A267GUR5"/>
<feature type="non-terminal residue" evidence="13">
    <location>
        <position position="1"/>
    </location>
</feature>
<keyword evidence="14" id="KW-1185">Reference proteome</keyword>
<evidence type="ECO:0000256" key="5">
    <source>
        <dbReference type="ARBA" id="ARBA00022786"/>
    </source>
</evidence>
<keyword evidence="3" id="KW-0479">Metal-binding</keyword>
<feature type="transmembrane region" description="Helical" evidence="11">
    <location>
        <begin position="153"/>
        <end position="171"/>
    </location>
</feature>
<dbReference type="GO" id="GO:1904294">
    <property type="term" value="P:positive regulation of ERAD pathway"/>
    <property type="evidence" value="ECO:0007669"/>
    <property type="project" value="InterPro"/>
</dbReference>
<evidence type="ECO:0000256" key="4">
    <source>
        <dbReference type="ARBA" id="ARBA00022771"/>
    </source>
</evidence>
<dbReference type="Gene3D" id="3.30.40.10">
    <property type="entry name" value="Zinc/RING finger domain, C3HC4 (zinc finger)"/>
    <property type="match status" value="1"/>
</dbReference>
<dbReference type="EMBL" id="NIVC01000166">
    <property type="protein sequence ID" value="PAA89087.1"/>
    <property type="molecule type" value="Genomic_DNA"/>
</dbReference>
<keyword evidence="5" id="KW-0833">Ubl conjugation pathway</keyword>
<protein>
    <recommendedName>
        <fullName evidence="12">RING-type domain-containing protein</fullName>
    </recommendedName>
</protein>
<dbReference type="InterPro" id="IPR044235">
    <property type="entry name" value="RNFT1/2"/>
</dbReference>
<keyword evidence="2 11" id="KW-0812">Transmembrane</keyword>
<keyword evidence="8 11" id="KW-0472">Membrane</keyword>
<evidence type="ECO:0000256" key="8">
    <source>
        <dbReference type="ARBA" id="ARBA00023136"/>
    </source>
</evidence>
<accession>A0A267GUR5</accession>
<dbReference type="InterPro" id="IPR013083">
    <property type="entry name" value="Znf_RING/FYVE/PHD"/>
</dbReference>
<evidence type="ECO:0000256" key="6">
    <source>
        <dbReference type="ARBA" id="ARBA00022833"/>
    </source>
</evidence>
<evidence type="ECO:0000313" key="14">
    <source>
        <dbReference type="Proteomes" id="UP000215902"/>
    </source>
</evidence>
<keyword evidence="7 11" id="KW-1133">Transmembrane helix</keyword>
<keyword evidence="4 9" id="KW-0863">Zinc-finger</keyword>
<sequence length="394" mass="42786">DPEARSLSTTASSSASNPSSLSVNLEPFLAQLPHNIHDNAASNNSNSYTIGAVDENPADAVNGAPAPNPTAGQQQNPNQAFIQVTKAVLPSLPFILLLALKFLYDHKVGLLLFVCLWLLFAKCNEGVTKLISRSRAPVVNLAASSGASHRRQAACLCLVCLATVLLVIYLFKEQSLWLSLICLPPNLQTYGFWSLLFTVTVADMLLKFVVMSIKLSAVCLLSDRLSCVSLTRIYLIVERFYQLYRQFVPIGVWYVTLVSGGGADSSRIYTSLLVIAYAIFKVHSLYTSAIPLVKILANLIQTPTLFGNNTAQSSTKSSDTGGCSDSNECPICRELMRGPVRLACQHAFCLDCLLRWLAQSRTCPMCRQAVAPPVDGQDALAWLDGSTTSGLQIY</sequence>
<evidence type="ECO:0000256" key="3">
    <source>
        <dbReference type="ARBA" id="ARBA00022723"/>
    </source>
</evidence>
<dbReference type="Pfam" id="PF13639">
    <property type="entry name" value="zf-RING_2"/>
    <property type="match status" value="1"/>
</dbReference>
<evidence type="ECO:0000256" key="9">
    <source>
        <dbReference type="PROSITE-ProRule" id="PRU00175"/>
    </source>
</evidence>
<feature type="region of interest" description="Disordered" evidence="10">
    <location>
        <begin position="1"/>
        <end position="21"/>
    </location>
</feature>
<dbReference type="SUPFAM" id="SSF57850">
    <property type="entry name" value="RING/U-box"/>
    <property type="match status" value="1"/>
</dbReference>
<dbReference type="InterPro" id="IPR017907">
    <property type="entry name" value="Znf_RING_CS"/>
</dbReference>
<dbReference type="PANTHER" id="PTHR15860">
    <property type="entry name" value="UNCHARACTERIZED RING FINGER-CONTAINING PROTEIN"/>
    <property type="match status" value="1"/>
</dbReference>
<name>A0A267GUR5_9PLAT</name>
<organism evidence="13 14">
    <name type="scientific">Macrostomum lignano</name>
    <dbReference type="NCBI Taxonomy" id="282301"/>
    <lineage>
        <taxon>Eukaryota</taxon>
        <taxon>Metazoa</taxon>
        <taxon>Spiralia</taxon>
        <taxon>Lophotrochozoa</taxon>
        <taxon>Platyhelminthes</taxon>
        <taxon>Rhabditophora</taxon>
        <taxon>Macrostomorpha</taxon>
        <taxon>Macrostomida</taxon>
        <taxon>Macrostomidae</taxon>
        <taxon>Macrostomum</taxon>
    </lineage>
</organism>
<feature type="transmembrane region" description="Helical" evidence="11">
    <location>
        <begin position="110"/>
        <end position="132"/>
    </location>
</feature>
<evidence type="ECO:0000256" key="2">
    <source>
        <dbReference type="ARBA" id="ARBA00022692"/>
    </source>
</evidence>
<evidence type="ECO:0000259" key="12">
    <source>
        <dbReference type="PROSITE" id="PS50089"/>
    </source>
</evidence>
<evidence type="ECO:0000256" key="1">
    <source>
        <dbReference type="ARBA" id="ARBA00004141"/>
    </source>
</evidence>
<dbReference type="PANTHER" id="PTHR15860:SF0">
    <property type="entry name" value="LP20373P"/>
    <property type="match status" value="1"/>
</dbReference>
<dbReference type="SMART" id="SM00184">
    <property type="entry name" value="RING"/>
    <property type="match status" value="1"/>
</dbReference>
<evidence type="ECO:0000313" key="13">
    <source>
        <dbReference type="EMBL" id="PAA89087.1"/>
    </source>
</evidence>
<gene>
    <name evidence="13" type="ORF">BOX15_Mlig011509g1</name>
</gene>
<keyword evidence="6" id="KW-0862">Zinc</keyword>
<reference evidence="13 14" key="1">
    <citation type="submission" date="2017-06" db="EMBL/GenBank/DDBJ databases">
        <title>A platform for efficient transgenesis in Macrostomum lignano, a flatworm model organism for stem cell research.</title>
        <authorList>
            <person name="Berezikov E."/>
        </authorList>
    </citation>
    <scope>NUCLEOTIDE SEQUENCE [LARGE SCALE GENOMIC DNA]</scope>
    <source>
        <strain evidence="13">DV1</strain>
        <tissue evidence="13">Whole organism</tissue>
    </source>
</reference>
<dbReference type="Proteomes" id="UP000215902">
    <property type="component" value="Unassembled WGS sequence"/>
</dbReference>
<proteinExistence type="predicted"/>
<dbReference type="OrthoDB" id="9049620at2759"/>
<comment type="subcellular location">
    <subcellularLocation>
        <location evidence="1">Membrane</location>
        <topology evidence="1">Multi-pass membrane protein</topology>
    </subcellularLocation>
</comment>